<dbReference type="PANTHER" id="PTHR12526:SF630">
    <property type="entry name" value="GLYCOSYLTRANSFERASE"/>
    <property type="match status" value="1"/>
</dbReference>
<dbReference type="Pfam" id="PF13439">
    <property type="entry name" value="Glyco_transf_4"/>
    <property type="match status" value="1"/>
</dbReference>
<evidence type="ECO:0000259" key="2">
    <source>
        <dbReference type="Pfam" id="PF13439"/>
    </source>
</evidence>
<gene>
    <name evidence="3" type="ORF">J8H85_03355</name>
</gene>
<dbReference type="CDD" id="cd03801">
    <property type="entry name" value="GT4_PimA-like"/>
    <property type="match status" value="1"/>
</dbReference>
<dbReference type="Gene3D" id="3.40.50.2000">
    <property type="entry name" value="Glycogen Phosphorylase B"/>
    <property type="match status" value="2"/>
</dbReference>
<name>A0ABS4BQJ8_9FLAO</name>
<keyword evidence="4" id="KW-1185">Reference proteome</keyword>
<dbReference type="RefSeq" id="WP_209652661.1">
    <property type="nucleotide sequence ID" value="NZ_JAGJCB010000002.1"/>
</dbReference>
<protein>
    <submittedName>
        <fullName evidence="3">Glycosyltransferase family 4 protein</fullName>
    </submittedName>
</protein>
<dbReference type="EMBL" id="JAGJCB010000002">
    <property type="protein sequence ID" value="MBP0902856.1"/>
    <property type="molecule type" value="Genomic_DNA"/>
</dbReference>
<accession>A0ABS4BQJ8</accession>
<organism evidence="3 4">
    <name type="scientific">Mariniflexile gromovii</name>
    <dbReference type="NCBI Taxonomy" id="362523"/>
    <lineage>
        <taxon>Bacteria</taxon>
        <taxon>Pseudomonadati</taxon>
        <taxon>Bacteroidota</taxon>
        <taxon>Flavobacteriia</taxon>
        <taxon>Flavobacteriales</taxon>
        <taxon>Flavobacteriaceae</taxon>
        <taxon>Mariniflexile</taxon>
    </lineage>
</organism>
<evidence type="ECO:0000313" key="4">
    <source>
        <dbReference type="Proteomes" id="UP000670776"/>
    </source>
</evidence>
<dbReference type="Proteomes" id="UP000670776">
    <property type="component" value="Unassembled WGS sequence"/>
</dbReference>
<dbReference type="InterPro" id="IPR028098">
    <property type="entry name" value="Glyco_trans_4-like_N"/>
</dbReference>
<evidence type="ECO:0000313" key="3">
    <source>
        <dbReference type="EMBL" id="MBP0902856.1"/>
    </source>
</evidence>
<dbReference type="Pfam" id="PF00534">
    <property type="entry name" value="Glycos_transf_1"/>
    <property type="match status" value="1"/>
</dbReference>
<sequence>MRIVHVITAFGIGGAEKLLVEVINRQIVNHEVYLVYLKKTDELISLLDKRVKIKNIPLSIFITKKIRNFYISINPDIIHTHLGHADFFGIWSARNVKAKIFCTMHNTYIQQNILDRVYFMVYRILFTRVVPKITIISISKSVEQHVLKTLCVSKDRSFVLFNAIPPNDYFQDHKKQKDLVNSKKTLNLLFVGRLVKQKAVHTLLQAIRILKNKGYRDVINVLIVGEGVLRVTLQNLSKDLQIDDIVKFEGEIMAVNEYYDNADVFILPSIWEGFGIVILEAFRAKLAVIATNIEGPSELITDNFNGLLFKPNDYEELAEKIILLIEDELLRINLANNGYKTFNDRFNINKYVESLNEYYEN</sequence>
<reference evidence="3 4" key="1">
    <citation type="submission" date="2021-04" db="EMBL/GenBank/DDBJ databases">
        <title>Mariniflexile gromovii gen. nov., sp. nov., a gliding bacterium isolated from the sea urchin Strongylocentrotus intermedius.</title>
        <authorList>
            <person name="Ko S."/>
            <person name="Le V."/>
            <person name="Ahn C.-Y."/>
            <person name="Oh H.-M."/>
        </authorList>
    </citation>
    <scope>NUCLEOTIDE SEQUENCE [LARGE SCALE GENOMIC DNA]</scope>
    <source>
        <strain evidence="3 4">KCTC 12570</strain>
    </source>
</reference>
<comment type="caution">
    <text evidence="3">The sequence shown here is derived from an EMBL/GenBank/DDBJ whole genome shotgun (WGS) entry which is preliminary data.</text>
</comment>
<proteinExistence type="predicted"/>
<feature type="domain" description="Glycosyl transferase family 1" evidence="1">
    <location>
        <begin position="175"/>
        <end position="340"/>
    </location>
</feature>
<dbReference type="SUPFAM" id="SSF53756">
    <property type="entry name" value="UDP-Glycosyltransferase/glycogen phosphorylase"/>
    <property type="match status" value="1"/>
</dbReference>
<dbReference type="InterPro" id="IPR001296">
    <property type="entry name" value="Glyco_trans_1"/>
</dbReference>
<dbReference type="PANTHER" id="PTHR12526">
    <property type="entry name" value="GLYCOSYLTRANSFERASE"/>
    <property type="match status" value="1"/>
</dbReference>
<feature type="domain" description="Glycosyltransferase subfamily 4-like N-terminal" evidence="2">
    <location>
        <begin position="12"/>
        <end position="166"/>
    </location>
</feature>
<evidence type="ECO:0000259" key="1">
    <source>
        <dbReference type="Pfam" id="PF00534"/>
    </source>
</evidence>